<gene>
    <name evidence="1" type="ORF">H5V45_00180</name>
</gene>
<comment type="caution">
    <text evidence="1">The sequence shown here is derived from an EMBL/GenBank/DDBJ whole genome shotgun (WGS) entry which is preliminary data.</text>
</comment>
<evidence type="ECO:0000313" key="2">
    <source>
        <dbReference type="Proteomes" id="UP000523955"/>
    </source>
</evidence>
<reference evidence="1 2" key="1">
    <citation type="submission" date="2020-08" db="EMBL/GenBank/DDBJ databases">
        <authorList>
            <person name="Seo M.-J."/>
        </authorList>
    </citation>
    <scope>NUCLEOTIDE SEQUENCE [LARGE SCALE GENOMIC DNA]</scope>
    <source>
        <strain evidence="1 2">KIGAM211</strain>
    </source>
</reference>
<dbReference type="RefSeq" id="WP_185251069.1">
    <property type="nucleotide sequence ID" value="NZ_JACKXE010000001.1"/>
</dbReference>
<protein>
    <recommendedName>
        <fullName evidence="3">DUF2218 domain-containing protein</fullName>
    </recommendedName>
</protein>
<accession>A0A7X0V9A2</accession>
<evidence type="ECO:0000313" key="1">
    <source>
        <dbReference type="EMBL" id="MBB6625722.1"/>
    </source>
</evidence>
<name>A0A7X0V9A2_9ACTN</name>
<dbReference type="EMBL" id="JACKXE010000001">
    <property type="protein sequence ID" value="MBB6625722.1"/>
    <property type="molecule type" value="Genomic_DNA"/>
</dbReference>
<proteinExistence type="predicted"/>
<keyword evidence="2" id="KW-1185">Reference proteome</keyword>
<dbReference type="AlphaFoldDB" id="A0A7X0V9A2"/>
<dbReference type="Proteomes" id="UP000523955">
    <property type="component" value="Unassembled WGS sequence"/>
</dbReference>
<evidence type="ECO:0008006" key="3">
    <source>
        <dbReference type="Google" id="ProtNLM"/>
    </source>
</evidence>
<sequence>MTATLEPCSADEVYSRHLEPRVRGRVHRAVDVVLDLWCATTGGTFELTSTGDVVVRRRHDGTEELRVFGGTPQAAAPLLDQLDEDLATLSPDHFRVVWGLDPTG</sequence>
<organism evidence="1 2">
    <name type="scientific">Nocardioides luti</name>
    <dbReference type="NCBI Taxonomy" id="2761101"/>
    <lineage>
        <taxon>Bacteria</taxon>
        <taxon>Bacillati</taxon>
        <taxon>Actinomycetota</taxon>
        <taxon>Actinomycetes</taxon>
        <taxon>Propionibacteriales</taxon>
        <taxon>Nocardioidaceae</taxon>
        <taxon>Nocardioides</taxon>
    </lineage>
</organism>